<evidence type="ECO:0000313" key="12">
    <source>
        <dbReference type="Proteomes" id="UP000288388"/>
    </source>
</evidence>
<evidence type="ECO:0000256" key="7">
    <source>
        <dbReference type="SAM" id="Phobius"/>
    </source>
</evidence>
<dbReference type="EMBL" id="PDXQ01000002">
    <property type="protein sequence ID" value="TRZ28261.1"/>
    <property type="molecule type" value="Genomic_DNA"/>
</dbReference>
<feature type="compositionally biased region" description="Polar residues" evidence="6">
    <location>
        <begin position="67"/>
        <end position="80"/>
    </location>
</feature>
<keyword evidence="2" id="KW-1003">Cell membrane</keyword>
<evidence type="ECO:0000256" key="2">
    <source>
        <dbReference type="ARBA" id="ARBA00022475"/>
    </source>
</evidence>
<dbReference type="PANTHER" id="PTHR33885:SF3">
    <property type="entry name" value="PHAGE SHOCK PROTEIN C"/>
    <property type="match status" value="1"/>
</dbReference>
<evidence type="ECO:0000313" key="14">
    <source>
        <dbReference type="Proteomes" id="UP001260773"/>
    </source>
</evidence>
<reference evidence="9" key="3">
    <citation type="submission" date="2023-03" db="EMBL/GenBank/DDBJ databases">
        <authorList>
            <person name="Shen W."/>
            <person name="Cai J."/>
        </authorList>
    </citation>
    <scope>NUCLEOTIDE SEQUENCE</scope>
    <source>
        <strain evidence="9">P33-2</strain>
    </source>
</reference>
<evidence type="ECO:0000313" key="11">
    <source>
        <dbReference type="EMBL" id="TRZ28261.1"/>
    </source>
</evidence>
<reference evidence="11 13" key="1">
    <citation type="submission" date="2017-10" db="EMBL/GenBank/DDBJ databases">
        <title>FDA dAtabase for Regulatory Grade micrObial Sequences (FDA-ARGOS): Supporting development and validation of Infectious Disease Dx tests.</title>
        <authorList>
            <person name="Campos J."/>
            <person name="Goldberg B."/>
            <person name="Tallon L.J."/>
            <person name="Sadzewicz L."/>
            <person name="Sengamalay N."/>
            <person name="Ott S."/>
            <person name="Godinez A."/>
            <person name="Nagaraj S."/>
            <person name="Vyas G."/>
            <person name="Aluvathingal J."/>
            <person name="Nadendla S."/>
            <person name="Geyer C."/>
            <person name="Nandy P."/>
            <person name="Hobson J."/>
            <person name="Sichtig H."/>
        </authorList>
    </citation>
    <scope>NUCLEOTIDE SEQUENCE [LARGE SCALE GENOMIC DNA]</scope>
    <source>
        <strain evidence="11 13">FDAARGOS_185</strain>
    </source>
</reference>
<dbReference type="EMBL" id="JARPWH010000017">
    <property type="protein sequence ID" value="MDT2402133.1"/>
    <property type="molecule type" value="Genomic_DNA"/>
</dbReference>
<feature type="region of interest" description="Disordered" evidence="6">
    <location>
        <begin position="67"/>
        <end position="93"/>
    </location>
</feature>
<dbReference type="Pfam" id="PF04024">
    <property type="entry name" value="PspC"/>
    <property type="match status" value="1"/>
</dbReference>
<dbReference type="RefSeq" id="WP_048720213.1">
    <property type="nucleotide sequence ID" value="NZ_CAAKOH010000142.1"/>
</dbReference>
<dbReference type="Proteomes" id="UP000288388">
    <property type="component" value="Unassembled WGS sequence"/>
</dbReference>
<evidence type="ECO:0000313" key="13">
    <source>
        <dbReference type="Proteomes" id="UP000316316"/>
    </source>
</evidence>
<keyword evidence="5 7" id="KW-0472">Membrane</keyword>
<evidence type="ECO:0000259" key="8">
    <source>
        <dbReference type="Pfam" id="PF04024"/>
    </source>
</evidence>
<evidence type="ECO:0000313" key="10">
    <source>
        <dbReference type="EMBL" id="RVU92742.1"/>
    </source>
</evidence>
<dbReference type="PANTHER" id="PTHR33885">
    <property type="entry name" value="PHAGE SHOCK PROTEIN C"/>
    <property type="match status" value="1"/>
</dbReference>
<dbReference type="AlphaFoldDB" id="A0A2N8PUF3"/>
<dbReference type="InterPro" id="IPR052027">
    <property type="entry name" value="PspC"/>
</dbReference>
<evidence type="ECO:0000256" key="4">
    <source>
        <dbReference type="ARBA" id="ARBA00022989"/>
    </source>
</evidence>
<dbReference type="EMBL" id="RYZS01000002">
    <property type="protein sequence ID" value="RVU92742.1"/>
    <property type="molecule type" value="Genomic_DNA"/>
</dbReference>
<dbReference type="GO" id="GO:0005886">
    <property type="term" value="C:plasma membrane"/>
    <property type="evidence" value="ECO:0007669"/>
    <property type="project" value="UniProtKB-SubCell"/>
</dbReference>
<keyword evidence="3 7" id="KW-0812">Transmembrane</keyword>
<name>A0A2N8PUF3_ENTAV</name>
<proteinExistence type="predicted"/>
<feature type="domain" description="Phage shock protein PspC N-terminal" evidence="8">
    <location>
        <begin position="2"/>
        <end position="60"/>
    </location>
</feature>
<feature type="transmembrane region" description="Helical" evidence="7">
    <location>
        <begin position="33"/>
        <end position="57"/>
    </location>
</feature>
<evidence type="ECO:0000256" key="5">
    <source>
        <dbReference type="ARBA" id="ARBA00023136"/>
    </source>
</evidence>
<keyword evidence="4 7" id="KW-1133">Transmembrane helix</keyword>
<dbReference type="Proteomes" id="UP000316316">
    <property type="component" value="Unassembled WGS sequence"/>
</dbReference>
<gene>
    <name evidence="11" type="ORF">AUF17_16145</name>
    <name evidence="10" type="ORF">EK398_19850</name>
    <name evidence="9" type="ORF">P7D43_07105</name>
</gene>
<sequence>MKKLTKSQNNRVLTGTLAGIADYFGIDPTTARVIFVFLSFFLEGAPILLYLLLVLLVPKAESESRAYQQPYESSTGNQAKQAEAVADDTWSDF</sequence>
<comment type="subcellular location">
    <subcellularLocation>
        <location evidence="1">Cell membrane</location>
        <topology evidence="1">Single-pass membrane protein</topology>
    </subcellularLocation>
</comment>
<protein>
    <submittedName>
        <fullName evidence="9">PspC domain-containing protein</fullName>
    </submittedName>
</protein>
<evidence type="ECO:0000256" key="6">
    <source>
        <dbReference type="SAM" id="MobiDB-lite"/>
    </source>
</evidence>
<accession>A0A2N8PUF3</accession>
<evidence type="ECO:0000313" key="9">
    <source>
        <dbReference type="EMBL" id="MDT2402133.1"/>
    </source>
</evidence>
<evidence type="ECO:0000256" key="1">
    <source>
        <dbReference type="ARBA" id="ARBA00004162"/>
    </source>
</evidence>
<evidence type="ECO:0000256" key="3">
    <source>
        <dbReference type="ARBA" id="ARBA00022692"/>
    </source>
</evidence>
<reference evidence="10 12" key="2">
    <citation type="submission" date="2018-12" db="EMBL/GenBank/DDBJ databases">
        <title>A novel vanA-carrying plasmid in a clinical isolate of Enterococcus avium.</title>
        <authorList>
            <person name="Bernasconi O.J."/>
            <person name="Luzzaro F."/>
            <person name="Endimiani A."/>
        </authorList>
    </citation>
    <scope>NUCLEOTIDE SEQUENCE [LARGE SCALE GENOMIC DNA]</scope>
    <source>
        <strain evidence="10 12">LC0559/18</strain>
    </source>
</reference>
<organism evidence="9 14">
    <name type="scientific">Enterococcus avium</name>
    <name type="common">Streptococcus avium</name>
    <dbReference type="NCBI Taxonomy" id="33945"/>
    <lineage>
        <taxon>Bacteria</taxon>
        <taxon>Bacillati</taxon>
        <taxon>Bacillota</taxon>
        <taxon>Bacilli</taxon>
        <taxon>Lactobacillales</taxon>
        <taxon>Enterococcaceae</taxon>
        <taxon>Enterococcus</taxon>
    </lineage>
</organism>
<dbReference type="InterPro" id="IPR007168">
    <property type="entry name" value="Phageshock_PspC_N"/>
</dbReference>
<comment type="caution">
    <text evidence="9">The sequence shown here is derived from an EMBL/GenBank/DDBJ whole genome shotgun (WGS) entry which is preliminary data.</text>
</comment>
<dbReference type="Proteomes" id="UP001260773">
    <property type="component" value="Unassembled WGS sequence"/>
</dbReference>